<dbReference type="Pfam" id="PF01757">
    <property type="entry name" value="Acyl_transf_3"/>
    <property type="match status" value="1"/>
</dbReference>
<keyword evidence="1" id="KW-1133">Transmembrane helix</keyword>
<dbReference type="RefSeq" id="WP_208997019.1">
    <property type="nucleotide sequence ID" value="NZ_SMLZ01000103.1"/>
</dbReference>
<dbReference type="PANTHER" id="PTHR23028:SF131">
    <property type="entry name" value="BLR2367 PROTEIN"/>
    <property type="match status" value="1"/>
</dbReference>
<keyword evidence="1" id="KW-0812">Transmembrane</keyword>
<protein>
    <submittedName>
        <fullName evidence="3">Exopolysaccharide production protein ExoZ</fullName>
    </submittedName>
</protein>
<reference evidence="3 4" key="1">
    <citation type="submission" date="2017-05" db="EMBL/GenBank/DDBJ databases">
        <authorList>
            <person name="Varghese N."/>
            <person name="Submissions S."/>
        </authorList>
    </citation>
    <scope>NUCLEOTIDE SEQUENCE [LARGE SCALE GENOMIC DNA]</scope>
    <source>
        <strain evidence="3 4">DSM 15949</strain>
    </source>
</reference>
<feature type="transmembrane region" description="Helical" evidence="1">
    <location>
        <begin position="214"/>
        <end position="232"/>
    </location>
</feature>
<feature type="transmembrane region" description="Helical" evidence="1">
    <location>
        <begin position="132"/>
        <end position="154"/>
    </location>
</feature>
<feature type="transmembrane region" description="Helical" evidence="1">
    <location>
        <begin position="38"/>
        <end position="59"/>
    </location>
</feature>
<organism evidence="3 4">
    <name type="scientific">Roseibium denhamense</name>
    <dbReference type="NCBI Taxonomy" id="76305"/>
    <lineage>
        <taxon>Bacteria</taxon>
        <taxon>Pseudomonadati</taxon>
        <taxon>Pseudomonadota</taxon>
        <taxon>Alphaproteobacteria</taxon>
        <taxon>Hyphomicrobiales</taxon>
        <taxon>Stappiaceae</taxon>
        <taxon>Roseibium</taxon>
    </lineage>
</organism>
<dbReference type="Proteomes" id="UP001157914">
    <property type="component" value="Unassembled WGS sequence"/>
</dbReference>
<proteinExistence type="predicted"/>
<feature type="domain" description="Acyltransferase 3" evidence="2">
    <location>
        <begin position="4"/>
        <end position="324"/>
    </location>
</feature>
<dbReference type="InterPro" id="IPR002656">
    <property type="entry name" value="Acyl_transf_3_dom"/>
</dbReference>
<feature type="transmembrane region" description="Helical" evidence="1">
    <location>
        <begin position="161"/>
        <end position="179"/>
    </location>
</feature>
<feature type="transmembrane region" description="Helical" evidence="1">
    <location>
        <begin position="306"/>
        <end position="327"/>
    </location>
</feature>
<sequence>MLIQLQYARAIAALLVVYFHSVLQMTNIDPELDISGMLFGEAGVDLFFVISGFVMWYTTAGRPSDPRTFLRRRVERIVPLYWFFTLAAAAVAFAAPSLLKSTQFDLQHLVASLLFLPWPNPSLTSGEILRPVVIPGWTLNFEMYFYLLFAVTLFMAERYRIAALAGLMTLAVIVVHTAAPEGSPVRFYGDLIVYEFLAGVCLAHLYLRGRLMSQGISVAIGLAAALLLIIMDNASPDLPHVLVIGVPAMIVIYALISIDFSKLPEWRFLHLLGDASYSLYLSHVFVLAALRTVVVKVVPEPMQDPFVFLGLCIVASVVVAIFMYHLFEKPVAEFFRRRRSAWFEAQS</sequence>
<feature type="transmembrane region" description="Helical" evidence="1">
    <location>
        <begin position="238"/>
        <end position="256"/>
    </location>
</feature>
<keyword evidence="4" id="KW-1185">Reference proteome</keyword>
<gene>
    <name evidence="3" type="ORF">SAMN06265374_3915</name>
</gene>
<dbReference type="InterPro" id="IPR050879">
    <property type="entry name" value="Acyltransferase_3"/>
</dbReference>
<feature type="transmembrane region" description="Helical" evidence="1">
    <location>
        <begin position="7"/>
        <end position="26"/>
    </location>
</feature>
<feature type="transmembrane region" description="Helical" evidence="1">
    <location>
        <begin position="80"/>
        <end position="99"/>
    </location>
</feature>
<dbReference type="EMBL" id="FXTT01000006">
    <property type="protein sequence ID" value="SMP34817.1"/>
    <property type="molecule type" value="Genomic_DNA"/>
</dbReference>
<keyword evidence="1" id="KW-0472">Membrane</keyword>
<comment type="caution">
    <text evidence="3">The sequence shown here is derived from an EMBL/GenBank/DDBJ whole genome shotgun (WGS) entry which is preliminary data.</text>
</comment>
<dbReference type="PANTHER" id="PTHR23028">
    <property type="entry name" value="ACETYLTRANSFERASE"/>
    <property type="match status" value="1"/>
</dbReference>
<evidence type="ECO:0000313" key="3">
    <source>
        <dbReference type="EMBL" id="SMP34817.1"/>
    </source>
</evidence>
<name>A0ABY1PJ29_9HYPH</name>
<evidence type="ECO:0000256" key="1">
    <source>
        <dbReference type="SAM" id="Phobius"/>
    </source>
</evidence>
<evidence type="ECO:0000313" key="4">
    <source>
        <dbReference type="Proteomes" id="UP001157914"/>
    </source>
</evidence>
<evidence type="ECO:0000259" key="2">
    <source>
        <dbReference type="Pfam" id="PF01757"/>
    </source>
</evidence>
<accession>A0ABY1PJ29</accession>
<feature type="transmembrane region" description="Helical" evidence="1">
    <location>
        <begin position="191"/>
        <end position="207"/>
    </location>
</feature>
<feature type="transmembrane region" description="Helical" evidence="1">
    <location>
        <begin position="277"/>
        <end position="294"/>
    </location>
</feature>